<evidence type="ECO:0000256" key="1">
    <source>
        <dbReference type="SAM" id="SignalP"/>
    </source>
</evidence>
<dbReference type="EMBL" id="KQ422295">
    <property type="protein sequence ID" value="KOF75162.1"/>
    <property type="molecule type" value="Genomic_DNA"/>
</dbReference>
<reference evidence="2" key="1">
    <citation type="submission" date="2015-07" db="EMBL/GenBank/DDBJ databases">
        <title>MeaNS - Measles Nucleotide Surveillance Program.</title>
        <authorList>
            <person name="Tran T."/>
            <person name="Druce J."/>
        </authorList>
    </citation>
    <scope>NUCLEOTIDE SEQUENCE</scope>
    <source>
        <strain evidence="2">UCB-OBI-ISO-001</strain>
        <tissue evidence="2">Gonad</tissue>
    </source>
</reference>
<proteinExistence type="predicted"/>
<organism evidence="2">
    <name type="scientific">Octopus bimaculoides</name>
    <name type="common">California two-spotted octopus</name>
    <dbReference type="NCBI Taxonomy" id="37653"/>
    <lineage>
        <taxon>Eukaryota</taxon>
        <taxon>Metazoa</taxon>
        <taxon>Spiralia</taxon>
        <taxon>Lophotrochozoa</taxon>
        <taxon>Mollusca</taxon>
        <taxon>Cephalopoda</taxon>
        <taxon>Coleoidea</taxon>
        <taxon>Octopodiformes</taxon>
        <taxon>Octopoda</taxon>
        <taxon>Incirrata</taxon>
        <taxon>Octopodidae</taxon>
        <taxon>Octopus</taxon>
    </lineage>
</organism>
<evidence type="ECO:0000313" key="2">
    <source>
        <dbReference type="EMBL" id="KOF75162.1"/>
    </source>
</evidence>
<keyword evidence="1" id="KW-0732">Signal</keyword>
<gene>
    <name evidence="2" type="ORF">OCBIM_22035179mg</name>
</gene>
<feature type="chain" id="PRO_5005583042" evidence="1">
    <location>
        <begin position="18"/>
        <end position="69"/>
    </location>
</feature>
<dbReference type="AlphaFoldDB" id="A0A0L8GDR8"/>
<sequence length="69" mass="7644">MCSSIIISISILGKTLLQIITSKEQCIPLVQNGLKRVGRTIMTIFIQILSRGTNKNQPQMILFVVVVDS</sequence>
<name>A0A0L8GDR8_OCTBM</name>
<protein>
    <submittedName>
        <fullName evidence="2">Uncharacterized protein</fullName>
    </submittedName>
</protein>
<feature type="signal peptide" evidence="1">
    <location>
        <begin position="1"/>
        <end position="17"/>
    </location>
</feature>
<accession>A0A0L8GDR8</accession>